<feature type="domain" description="Methyltransferase" evidence="1">
    <location>
        <begin position="50"/>
        <end position="139"/>
    </location>
</feature>
<proteinExistence type="predicted"/>
<evidence type="ECO:0000313" key="3">
    <source>
        <dbReference type="Proteomes" id="UP001431776"/>
    </source>
</evidence>
<dbReference type="RefSeq" id="WP_349246031.1">
    <property type="nucleotide sequence ID" value="NZ_JASCXX010000022.1"/>
</dbReference>
<protein>
    <submittedName>
        <fullName evidence="2">Class I SAM-dependent methyltransferase</fullName>
        <ecNumber evidence="2">2.1.-.-</ecNumber>
    </submittedName>
</protein>
<dbReference type="EMBL" id="JASCXX010000022">
    <property type="protein sequence ID" value="MDI6450621.1"/>
    <property type="molecule type" value="Genomic_DNA"/>
</dbReference>
<dbReference type="Gene3D" id="2.20.130.10">
    <property type="entry name" value="CAC2371-like domains"/>
    <property type="match status" value="1"/>
</dbReference>
<keyword evidence="2" id="KW-0489">Methyltransferase</keyword>
<dbReference type="GO" id="GO:0008168">
    <property type="term" value="F:methyltransferase activity"/>
    <property type="evidence" value="ECO:0007669"/>
    <property type="project" value="UniProtKB-KW"/>
</dbReference>
<evidence type="ECO:0000313" key="2">
    <source>
        <dbReference type="EMBL" id="MDI6450621.1"/>
    </source>
</evidence>
<sequence length="253" mass="28273">MKPAHIQQNRLYGDLAYLWPLVSPVEEYAAEARCWRDVLRDRLGPGRHRVLELGVGGGHHLSHLTADFETTAVDLSEAMMRHSRRLNPGVEHIVGDMRTIRLGRTFQAVLIHDAVSHMQTEADLKATFATAAAHLEPGGVFITSPDHFRETFRDPFVDSTTHSDGETELTFIEFACAPDPADTTVETILFYLIRKGGELRIELDRLTTGLFARQRWLDLMAEAGFEVECCRRELNGADAQPDLLVGTLRGPAT</sequence>
<gene>
    <name evidence="2" type="ORF">QJ522_16305</name>
</gene>
<keyword evidence="2" id="KW-0808">Transferase</keyword>
<name>A0AAW6TY53_9BACT</name>
<dbReference type="CDD" id="cd02440">
    <property type="entry name" value="AdoMet_MTases"/>
    <property type="match status" value="1"/>
</dbReference>
<evidence type="ECO:0000259" key="1">
    <source>
        <dbReference type="Pfam" id="PF13649"/>
    </source>
</evidence>
<reference evidence="2" key="1">
    <citation type="submission" date="2023-05" db="EMBL/GenBank/DDBJ databases">
        <title>Anaerotaeda fermentans gen. nov., sp. nov., a novel anaerobic planctomycete of the new family within the order Sedimentisphaerales isolated from Taman Peninsula, Russia.</title>
        <authorList>
            <person name="Khomyakova M.A."/>
            <person name="Merkel A.Y."/>
            <person name="Slobodkin A.I."/>
        </authorList>
    </citation>
    <scope>NUCLEOTIDE SEQUENCE</scope>
    <source>
        <strain evidence="2">M17dextr</strain>
    </source>
</reference>
<dbReference type="InterPro" id="IPR029063">
    <property type="entry name" value="SAM-dependent_MTases_sf"/>
</dbReference>
<accession>A0AAW6TY53</accession>
<dbReference type="EC" id="2.1.-.-" evidence="2"/>
<organism evidence="2 3">
    <name type="scientific">Anaerobaca lacustris</name>
    <dbReference type="NCBI Taxonomy" id="3044600"/>
    <lineage>
        <taxon>Bacteria</taxon>
        <taxon>Pseudomonadati</taxon>
        <taxon>Planctomycetota</taxon>
        <taxon>Phycisphaerae</taxon>
        <taxon>Sedimentisphaerales</taxon>
        <taxon>Anaerobacaceae</taxon>
        <taxon>Anaerobaca</taxon>
    </lineage>
</organism>
<dbReference type="Gene3D" id="3.40.50.150">
    <property type="entry name" value="Vaccinia Virus protein VP39"/>
    <property type="match status" value="1"/>
</dbReference>
<dbReference type="GO" id="GO:0032259">
    <property type="term" value="P:methylation"/>
    <property type="evidence" value="ECO:0007669"/>
    <property type="project" value="UniProtKB-KW"/>
</dbReference>
<dbReference type="InterPro" id="IPR041698">
    <property type="entry name" value="Methyltransf_25"/>
</dbReference>
<dbReference type="Proteomes" id="UP001431776">
    <property type="component" value="Unassembled WGS sequence"/>
</dbReference>
<dbReference type="SUPFAM" id="SSF53335">
    <property type="entry name" value="S-adenosyl-L-methionine-dependent methyltransferases"/>
    <property type="match status" value="1"/>
</dbReference>
<comment type="caution">
    <text evidence="2">The sequence shown here is derived from an EMBL/GenBank/DDBJ whole genome shotgun (WGS) entry which is preliminary data.</text>
</comment>
<dbReference type="Pfam" id="PF13649">
    <property type="entry name" value="Methyltransf_25"/>
    <property type="match status" value="1"/>
</dbReference>
<dbReference type="AlphaFoldDB" id="A0AAW6TY53"/>
<keyword evidence="3" id="KW-1185">Reference proteome</keyword>